<dbReference type="GO" id="GO:0000287">
    <property type="term" value="F:magnesium ion binding"/>
    <property type="evidence" value="ECO:0007669"/>
    <property type="project" value="InterPro"/>
</dbReference>
<dbReference type="NCBIfam" id="TIGR00516">
    <property type="entry name" value="acpS"/>
    <property type="match status" value="1"/>
</dbReference>
<keyword evidence="5" id="KW-0460">Magnesium</keyword>
<keyword evidence="2" id="KW-0808">Transferase</keyword>
<evidence type="ECO:0000256" key="5">
    <source>
        <dbReference type="ARBA" id="ARBA00022842"/>
    </source>
</evidence>
<dbReference type="NCBIfam" id="TIGR00556">
    <property type="entry name" value="pantethn_trn"/>
    <property type="match status" value="1"/>
</dbReference>
<organism evidence="9">
    <name type="scientific">marine sediment metagenome</name>
    <dbReference type="NCBI Taxonomy" id="412755"/>
    <lineage>
        <taxon>unclassified sequences</taxon>
        <taxon>metagenomes</taxon>
        <taxon>ecological metagenomes</taxon>
    </lineage>
</organism>
<evidence type="ECO:0000256" key="2">
    <source>
        <dbReference type="ARBA" id="ARBA00022679"/>
    </source>
</evidence>
<keyword evidence="3" id="KW-0479">Metal-binding</keyword>
<dbReference type="InterPro" id="IPR008278">
    <property type="entry name" value="4-PPantetheinyl_Trfase_dom"/>
</dbReference>
<evidence type="ECO:0000256" key="7">
    <source>
        <dbReference type="ARBA" id="ARBA00023160"/>
    </source>
</evidence>
<dbReference type="InterPro" id="IPR037143">
    <property type="entry name" value="4-PPantetheinyl_Trfase_dom_sf"/>
</dbReference>
<gene>
    <name evidence="9" type="ORF">S03H2_59559</name>
</gene>
<evidence type="ECO:0000256" key="3">
    <source>
        <dbReference type="ARBA" id="ARBA00022723"/>
    </source>
</evidence>
<dbReference type="Gene3D" id="3.90.470.20">
    <property type="entry name" value="4'-phosphopantetheinyl transferase domain"/>
    <property type="match status" value="1"/>
</dbReference>
<dbReference type="HAMAP" id="MF_00101">
    <property type="entry name" value="AcpS"/>
    <property type="match status" value="1"/>
</dbReference>
<dbReference type="SUPFAM" id="SSF56214">
    <property type="entry name" value="4'-phosphopantetheinyl transferase"/>
    <property type="match status" value="1"/>
</dbReference>
<evidence type="ECO:0000256" key="6">
    <source>
        <dbReference type="ARBA" id="ARBA00023098"/>
    </source>
</evidence>
<accession>X1IL74</accession>
<evidence type="ECO:0000256" key="1">
    <source>
        <dbReference type="ARBA" id="ARBA00022516"/>
    </source>
</evidence>
<keyword evidence="4" id="KW-0276">Fatty acid metabolism</keyword>
<feature type="domain" description="4'-phosphopantetheinyl transferase" evidence="8">
    <location>
        <begin position="9"/>
        <end position="127"/>
    </location>
</feature>
<evidence type="ECO:0000259" key="8">
    <source>
        <dbReference type="Pfam" id="PF01648"/>
    </source>
</evidence>
<dbReference type="EMBL" id="BARU01038303">
    <property type="protein sequence ID" value="GAH83176.1"/>
    <property type="molecule type" value="Genomic_DNA"/>
</dbReference>
<reference evidence="9" key="1">
    <citation type="journal article" date="2014" name="Front. Microbiol.">
        <title>High frequency of phylogenetically diverse reductive dehalogenase-homologous genes in deep subseafloor sedimentary metagenomes.</title>
        <authorList>
            <person name="Kawai M."/>
            <person name="Futagami T."/>
            <person name="Toyoda A."/>
            <person name="Takaki Y."/>
            <person name="Nishi S."/>
            <person name="Hori S."/>
            <person name="Arai W."/>
            <person name="Tsubouchi T."/>
            <person name="Morono Y."/>
            <person name="Uchiyama I."/>
            <person name="Ito T."/>
            <person name="Fujiyama A."/>
            <person name="Inagaki F."/>
            <person name="Takami H."/>
        </authorList>
    </citation>
    <scope>NUCLEOTIDE SEQUENCE</scope>
    <source>
        <strain evidence="9">Expedition CK06-06</strain>
    </source>
</reference>
<keyword evidence="1" id="KW-0444">Lipid biosynthesis</keyword>
<dbReference type="InterPro" id="IPR004568">
    <property type="entry name" value="Ppantetheine-prot_Trfase_dom"/>
</dbReference>
<dbReference type="GO" id="GO:0008897">
    <property type="term" value="F:holo-[acyl-carrier-protein] synthase activity"/>
    <property type="evidence" value="ECO:0007669"/>
    <property type="project" value="InterPro"/>
</dbReference>
<comment type="caution">
    <text evidence="9">The sequence shown here is derived from an EMBL/GenBank/DDBJ whole genome shotgun (WGS) entry which is preliminary data.</text>
</comment>
<proteinExistence type="inferred from homology"/>
<evidence type="ECO:0000256" key="4">
    <source>
        <dbReference type="ARBA" id="ARBA00022832"/>
    </source>
</evidence>
<dbReference type="InterPro" id="IPR002582">
    <property type="entry name" value="ACPS"/>
</dbReference>
<keyword evidence="7" id="KW-0275">Fatty acid biosynthesis</keyword>
<sequence length="134" mass="15022">MKDDLNISGIGIDLVKVDRIKKLINKYPKFLNKFFTKNEIEYCNGKKNRAIHFAGKFAAKEAIIKSIGFGNNAIKLKEIEINNMSNTNNNSIPKVILHGSAISLANKRDIEEILISITHTKEYAIAIAYTRGKA</sequence>
<dbReference type="Pfam" id="PF01648">
    <property type="entry name" value="ACPS"/>
    <property type="match status" value="1"/>
</dbReference>
<protein>
    <recommendedName>
        <fullName evidence="8">4'-phosphopantetheinyl transferase domain-containing protein</fullName>
    </recommendedName>
</protein>
<name>X1IL74_9ZZZZ</name>
<evidence type="ECO:0000313" key="9">
    <source>
        <dbReference type="EMBL" id="GAH83176.1"/>
    </source>
</evidence>
<dbReference type="GO" id="GO:0006633">
    <property type="term" value="P:fatty acid biosynthetic process"/>
    <property type="evidence" value="ECO:0007669"/>
    <property type="project" value="UniProtKB-KW"/>
</dbReference>
<keyword evidence="6" id="KW-0443">Lipid metabolism</keyword>
<dbReference type="AlphaFoldDB" id="X1IL74"/>